<name>A0A1V6R782_9EURO</name>
<evidence type="ECO:0000313" key="1">
    <source>
        <dbReference type="EMBL" id="OQD97201.1"/>
    </source>
</evidence>
<dbReference type="STRING" id="60172.A0A1V6R782"/>
<dbReference type="AlphaFoldDB" id="A0A1V6R782"/>
<proteinExistence type="predicted"/>
<organism evidence="1 2">
    <name type="scientific">Penicillium solitum</name>
    <dbReference type="NCBI Taxonomy" id="60172"/>
    <lineage>
        <taxon>Eukaryota</taxon>
        <taxon>Fungi</taxon>
        <taxon>Dikarya</taxon>
        <taxon>Ascomycota</taxon>
        <taxon>Pezizomycotina</taxon>
        <taxon>Eurotiomycetes</taxon>
        <taxon>Eurotiomycetidae</taxon>
        <taxon>Eurotiales</taxon>
        <taxon>Aspergillaceae</taxon>
        <taxon>Penicillium</taxon>
    </lineage>
</organism>
<sequence>MSSDTVHFWPGGVPADLPVYQGQEQWFHEVEEEIKGWLLFVKENWTTSQAAGTGEGGIEYAPSQRRKLMLQWASYSQSVREEYHNRALPQEITDLWYSGDVTHQLKCCPNGAILCLSPVGTDNPANRARWIKLLILMNRFDLAWENPFAMHESDHQIFCAESISPNLPDIASASRWLYLENPAFGFVHMTRSGEVVFDIGDLFVIDQHDLQNGFVSLVKYGVNGEPVHQLKVRPWNMPAVMRELGMRCTIDGQIDSLRSMQFLASKVEIDMDAPILEILQKEKDARPNSPIHKSKDLAQDVETYAPGYLDMEKEGRGAEYNLEELLEIFQEDDILPMKPNDWLNSMRPGRAQ</sequence>
<evidence type="ECO:0000313" key="2">
    <source>
        <dbReference type="Proteomes" id="UP000191612"/>
    </source>
</evidence>
<reference evidence="2" key="1">
    <citation type="journal article" date="2017" name="Nat. Microbiol.">
        <title>Global analysis of biosynthetic gene clusters reveals vast potential of secondary metabolite production in Penicillium species.</title>
        <authorList>
            <person name="Nielsen J.C."/>
            <person name="Grijseels S."/>
            <person name="Prigent S."/>
            <person name="Ji B."/>
            <person name="Dainat J."/>
            <person name="Nielsen K.F."/>
            <person name="Frisvad J.C."/>
            <person name="Workman M."/>
            <person name="Nielsen J."/>
        </authorList>
    </citation>
    <scope>NUCLEOTIDE SEQUENCE [LARGE SCALE GENOMIC DNA]</scope>
    <source>
        <strain evidence="2">IBT 29525</strain>
    </source>
</reference>
<accession>A0A1V6R782</accession>
<gene>
    <name evidence="1" type="ORF">PENSOL_c013G00892</name>
</gene>
<dbReference type="Proteomes" id="UP000191612">
    <property type="component" value="Unassembled WGS sequence"/>
</dbReference>
<keyword evidence="2" id="KW-1185">Reference proteome</keyword>
<dbReference type="EMBL" id="MDYO01000013">
    <property type="protein sequence ID" value="OQD97201.1"/>
    <property type="molecule type" value="Genomic_DNA"/>
</dbReference>
<comment type="caution">
    <text evidence="1">The sequence shown here is derived from an EMBL/GenBank/DDBJ whole genome shotgun (WGS) entry which is preliminary data.</text>
</comment>
<protein>
    <submittedName>
        <fullName evidence="1">Uncharacterized protein</fullName>
    </submittedName>
</protein>